<feature type="compositionally biased region" description="Low complexity" evidence="1">
    <location>
        <begin position="345"/>
        <end position="358"/>
    </location>
</feature>
<accession>A0AAN7A914</accession>
<feature type="domain" description="FHA" evidence="2">
    <location>
        <begin position="42"/>
        <end position="103"/>
    </location>
</feature>
<name>A0AAN7A914_9PEZI</name>
<proteinExistence type="predicted"/>
<feature type="compositionally biased region" description="Basic and acidic residues" evidence="1">
    <location>
        <begin position="666"/>
        <end position="675"/>
    </location>
</feature>
<feature type="region of interest" description="Disordered" evidence="1">
    <location>
        <begin position="343"/>
        <end position="406"/>
    </location>
</feature>
<feature type="region of interest" description="Disordered" evidence="1">
    <location>
        <begin position="657"/>
        <end position="692"/>
    </location>
</feature>
<reference evidence="3" key="1">
    <citation type="journal article" date="2023" name="Mol. Phylogenet. Evol.">
        <title>Genome-scale phylogeny and comparative genomics of the fungal order Sordariales.</title>
        <authorList>
            <person name="Hensen N."/>
            <person name="Bonometti L."/>
            <person name="Westerberg I."/>
            <person name="Brannstrom I.O."/>
            <person name="Guillou S."/>
            <person name="Cros-Aarteil S."/>
            <person name="Calhoun S."/>
            <person name="Haridas S."/>
            <person name="Kuo A."/>
            <person name="Mondo S."/>
            <person name="Pangilinan J."/>
            <person name="Riley R."/>
            <person name="LaButti K."/>
            <person name="Andreopoulos B."/>
            <person name="Lipzen A."/>
            <person name="Chen C."/>
            <person name="Yan M."/>
            <person name="Daum C."/>
            <person name="Ng V."/>
            <person name="Clum A."/>
            <person name="Steindorff A."/>
            <person name="Ohm R.A."/>
            <person name="Martin F."/>
            <person name="Silar P."/>
            <person name="Natvig D.O."/>
            <person name="Lalanne C."/>
            <person name="Gautier V."/>
            <person name="Ament-Velasquez S.L."/>
            <person name="Kruys A."/>
            <person name="Hutchinson M.I."/>
            <person name="Powell A.J."/>
            <person name="Barry K."/>
            <person name="Miller A.N."/>
            <person name="Grigoriev I.V."/>
            <person name="Debuchy R."/>
            <person name="Gladieux P."/>
            <person name="Hiltunen Thoren M."/>
            <person name="Johannesson H."/>
        </authorList>
    </citation>
    <scope>NUCLEOTIDE SEQUENCE</scope>
    <source>
        <strain evidence="3">CBS 892.96</strain>
    </source>
</reference>
<evidence type="ECO:0000313" key="4">
    <source>
        <dbReference type="Proteomes" id="UP001302321"/>
    </source>
</evidence>
<feature type="region of interest" description="Disordered" evidence="1">
    <location>
        <begin position="172"/>
        <end position="216"/>
    </location>
</feature>
<evidence type="ECO:0000256" key="1">
    <source>
        <dbReference type="SAM" id="MobiDB-lite"/>
    </source>
</evidence>
<feature type="compositionally biased region" description="Acidic residues" evidence="1">
    <location>
        <begin position="377"/>
        <end position="391"/>
    </location>
</feature>
<keyword evidence="4" id="KW-1185">Reference proteome</keyword>
<dbReference type="PROSITE" id="PS50006">
    <property type="entry name" value="FHA_DOMAIN"/>
    <property type="match status" value="1"/>
</dbReference>
<dbReference type="InterPro" id="IPR008984">
    <property type="entry name" value="SMAD_FHA_dom_sf"/>
</dbReference>
<feature type="compositionally biased region" description="Basic and acidic residues" evidence="1">
    <location>
        <begin position="392"/>
        <end position="402"/>
    </location>
</feature>
<protein>
    <recommendedName>
        <fullName evidence="2">FHA domain-containing protein</fullName>
    </recommendedName>
</protein>
<dbReference type="AlphaFoldDB" id="A0AAN7A914"/>
<dbReference type="SMART" id="SM00240">
    <property type="entry name" value="FHA"/>
    <property type="match status" value="1"/>
</dbReference>
<dbReference type="Proteomes" id="UP001302321">
    <property type="component" value="Unassembled WGS sequence"/>
</dbReference>
<sequence length="820" mass="88901">MAAHSHAASLAQIDLTVEGPESCTLVTYSQRQITLTAANNVVTIGRASKVSAKGFVPAENNAWFDSAVMSRDHAEISVDMDEKKVQVRDKGSLHGTYLNEREKLEKDPRELKNGDRLTFGLPVDRGTSRFMPVSVKVGVSFNDPANRCVPSSFVSSALTETLSVGDDCGTSTFQVPDDSEGSSDIDGYTSDSSIYSSHSAAMNPQTASTSSPSFPPRPVPGVEVIDLTGAPASNQKHTWTRMTNRAYENSTPTFIDLSSPPSSPLMFRDSRDAKYAPYGAPVTNGVEVSQLDIPNVSAPARRVPIQDISSLGAATSRSAELASALGQTAHALVAVEPNVLDSDMDSNYSSDDSINSQNHDNDSELSDAESNIGYPEDPVDSDSSSDDDNDSDSDHDMDDQSDRSSALNEDLESLANYSDDDNSVSEDQGVVADINMFDFTHPASPLLLSPFMDRPASVQDCATLPVVSDEQDNTLNYTASDTTSPVLPVTAKKDETVAKSTSPIAIEKLLNDRPGMARSTIIHPLPELRKDAQPNSWSIVPEGDFESLGVKTGKVDFFAAREENKAYFNKVFGQTFNKAALDTQTTSRPASSVYALCNEPIAPRFETEQSRRDTSRLDLEVFSKLPPLSQEAPFRNTATQSISFDSLDRLLSSHIHAESESNAVQEEVRTKRPETENSVAQSTETRTFETGKPEAQEVNVQNTIQKADEPQPLVQVEKPKSNLIKRKRKAEDMSVETVDDLKWSGAAKTAATEAPKAGELKAAATEVRSQDDESSIQVLRPFERPTKRVRLFRLAERVGIAAIGGAMVMGTLIYTAPTFA</sequence>
<evidence type="ECO:0000259" key="2">
    <source>
        <dbReference type="PROSITE" id="PS50006"/>
    </source>
</evidence>
<dbReference type="Gene3D" id="2.60.200.20">
    <property type="match status" value="1"/>
</dbReference>
<dbReference type="PANTHER" id="PTHR15715">
    <property type="entry name" value="CENTROSOMAL PROTEIN OF 170 KDA"/>
    <property type="match status" value="1"/>
</dbReference>
<feature type="compositionally biased region" description="Low complexity" evidence="1">
    <location>
        <begin position="184"/>
        <end position="199"/>
    </location>
</feature>
<dbReference type="InterPro" id="IPR051176">
    <property type="entry name" value="Cent_Immune-Sig_Mod"/>
</dbReference>
<dbReference type="SUPFAM" id="SSF49879">
    <property type="entry name" value="SMAD/FHA domain"/>
    <property type="match status" value="1"/>
</dbReference>
<reference evidence="3" key="2">
    <citation type="submission" date="2023-05" db="EMBL/GenBank/DDBJ databases">
        <authorList>
            <consortium name="Lawrence Berkeley National Laboratory"/>
            <person name="Steindorff A."/>
            <person name="Hensen N."/>
            <person name="Bonometti L."/>
            <person name="Westerberg I."/>
            <person name="Brannstrom I.O."/>
            <person name="Guillou S."/>
            <person name="Cros-Aarteil S."/>
            <person name="Calhoun S."/>
            <person name="Haridas S."/>
            <person name="Kuo A."/>
            <person name="Mondo S."/>
            <person name="Pangilinan J."/>
            <person name="Riley R."/>
            <person name="Labutti K."/>
            <person name="Andreopoulos B."/>
            <person name="Lipzen A."/>
            <person name="Chen C."/>
            <person name="Yanf M."/>
            <person name="Daum C."/>
            <person name="Ng V."/>
            <person name="Clum A."/>
            <person name="Ohm R."/>
            <person name="Martin F."/>
            <person name="Silar P."/>
            <person name="Natvig D."/>
            <person name="Lalanne C."/>
            <person name="Gautier V."/>
            <person name="Ament-Velasquez S.L."/>
            <person name="Kruys A."/>
            <person name="Hutchinson M.I."/>
            <person name="Powell A.J."/>
            <person name="Barry K."/>
            <person name="Miller A.N."/>
            <person name="Grigoriev I.V."/>
            <person name="Debuchy R."/>
            <person name="Gladieux P."/>
            <person name="Thoren M.H."/>
            <person name="Johannesson H."/>
        </authorList>
    </citation>
    <scope>NUCLEOTIDE SEQUENCE</scope>
    <source>
        <strain evidence="3">CBS 892.96</strain>
    </source>
</reference>
<feature type="compositionally biased region" description="Polar residues" evidence="1">
    <location>
        <begin position="200"/>
        <end position="212"/>
    </location>
</feature>
<dbReference type="EMBL" id="MU866109">
    <property type="protein sequence ID" value="KAK4179826.1"/>
    <property type="molecule type" value="Genomic_DNA"/>
</dbReference>
<gene>
    <name evidence="3" type="ORF">QBC36DRAFT_58945</name>
</gene>
<feature type="compositionally biased region" description="Polar residues" evidence="1">
    <location>
        <begin position="676"/>
        <end position="685"/>
    </location>
</feature>
<dbReference type="PANTHER" id="PTHR15715:SF37">
    <property type="entry name" value="LD47843P"/>
    <property type="match status" value="1"/>
</dbReference>
<evidence type="ECO:0000313" key="3">
    <source>
        <dbReference type="EMBL" id="KAK4179826.1"/>
    </source>
</evidence>
<organism evidence="3 4">
    <name type="scientific">Triangularia setosa</name>
    <dbReference type="NCBI Taxonomy" id="2587417"/>
    <lineage>
        <taxon>Eukaryota</taxon>
        <taxon>Fungi</taxon>
        <taxon>Dikarya</taxon>
        <taxon>Ascomycota</taxon>
        <taxon>Pezizomycotina</taxon>
        <taxon>Sordariomycetes</taxon>
        <taxon>Sordariomycetidae</taxon>
        <taxon>Sordariales</taxon>
        <taxon>Podosporaceae</taxon>
        <taxon>Triangularia</taxon>
    </lineage>
</organism>
<dbReference type="GO" id="GO:0005737">
    <property type="term" value="C:cytoplasm"/>
    <property type="evidence" value="ECO:0007669"/>
    <property type="project" value="TreeGrafter"/>
</dbReference>
<dbReference type="Pfam" id="PF00498">
    <property type="entry name" value="FHA"/>
    <property type="match status" value="1"/>
</dbReference>
<dbReference type="InterPro" id="IPR000253">
    <property type="entry name" value="FHA_dom"/>
</dbReference>
<comment type="caution">
    <text evidence="3">The sequence shown here is derived from an EMBL/GenBank/DDBJ whole genome shotgun (WGS) entry which is preliminary data.</text>
</comment>